<keyword evidence="2 6" id="KW-0812">Transmembrane</keyword>
<dbReference type="SUPFAM" id="SSF47473">
    <property type="entry name" value="EF-hand"/>
    <property type="match status" value="1"/>
</dbReference>
<dbReference type="Gene3D" id="1.10.238.10">
    <property type="entry name" value="EF-hand"/>
    <property type="match status" value="1"/>
</dbReference>
<feature type="transmembrane region" description="Helical" evidence="6">
    <location>
        <begin position="120"/>
        <end position="138"/>
    </location>
</feature>
<accession>A0A1Z5JXJ5</accession>
<keyword evidence="5 6" id="KW-0472">Membrane</keyword>
<dbReference type="AlphaFoldDB" id="A0A1Z5JXJ5"/>
<dbReference type="Pfam" id="PF08507">
    <property type="entry name" value="COPI_assoc"/>
    <property type="match status" value="1"/>
</dbReference>
<feature type="transmembrane region" description="Helical" evidence="6">
    <location>
        <begin position="80"/>
        <end position="99"/>
    </location>
</feature>
<dbReference type="Pfam" id="PF13499">
    <property type="entry name" value="EF-hand_7"/>
    <property type="match status" value="1"/>
</dbReference>
<dbReference type="InParanoid" id="A0A1Z5JXJ5"/>
<evidence type="ECO:0000313" key="9">
    <source>
        <dbReference type="Proteomes" id="UP000198406"/>
    </source>
</evidence>
<proteinExistence type="predicted"/>
<protein>
    <recommendedName>
        <fullName evidence="7">EF-hand domain-containing protein</fullName>
    </recommendedName>
</protein>
<comment type="caution">
    <text evidence="8">The sequence shown here is derived from an EMBL/GenBank/DDBJ whole genome shotgun (WGS) entry which is preliminary data.</text>
</comment>
<keyword evidence="3" id="KW-0106">Calcium</keyword>
<sequence>MSSSTNPAETKPLLDAGVVSTAAAGGASFFNHAAQTIQQAQREGPLTFRILGFLGGLAMIVSNGLAILERFFSFSFARSLMAVYGVVFGVIIVFMDAPFPIICSQKIQTWIHSYAKFLDYTWGRGLFFFFVGTLQVSNVNMLDWAVGGFMIFVGVVAMGVGMATANQMRLVRFAVKDETTLKEKWKEHDANGDGSLDVKELTAFVNDAGVTMTRNEIAAFYLALDKNFDQKIAYEEFYAWWTRESDHASRVV</sequence>
<evidence type="ECO:0000256" key="5">
    <source>
        <dbReference type="ARBA" id="ARBA00023136"/>
    </source>
</evidence>
<dbReference type="InterPro" id="IPR002048">
    <property type="entry name" value="EF_hand_dom"/>
</dbReference>
<feature type="transmembrane region" description="Helical" evidence="6">
    <location>
        <begin position="46"/>
        <end position="68"/>
    </location>
</feature>
<organism evidence="8 9">
    <name type="scientific">Fistulifera solaris</name>
    <name type="common">Oleaginous diatom</name>
    <dbReference type="NCBI Taxonomy" id="1519565"/>
    <lineage>
        <taxon>Eukaryota</taxon>
        <taxon>Sar</taxon>
        <taxon>Stramenopiles</taxon>
        <taxon>Ochrophyta</taxon>
        <taxon>Bacillariophyta</taxon>
        <taxon>Bacillariophyceae</taxon>
        <taxon>Bacillariophycidae</taxon>
        <taxon>Naviculales</taxon>
        <taxon>Naviculaceae</taxon>
        <taxon>Fistulifera</taxon>
    </lineage>
</organism>
<comment type="subcellular location">
    <subcellularLocation>
        <location evidence="1">Membrane</location>
        <topology evidence="1">Multi-pass membrane protein</topology>
    </subcellularLocation>
</comment>
<keyword evidence="9" id="KW-1185">Reference proteome</keyword>
<dbReference type="InterPro" id="IPR013714">
    <property type="entry name" value="Golgi_TVP15"/>
</dbReference>
<evidence type="ECO:0000313" key="8">
    <source>
        <dbReference type="EMBL" id="GAX18629.1"/>
    </source>
</evidence>
<dbReference type="PROSITE" id="PS50222">
    <property type="entry name" value="EF_HAND_2"/>
    <property type="match status" value="1"/>
</dbReference>
<dbReference type="Proteomes" id="UP000198406">
    <property type="component" value="Unassembled WGS sequence"/>
</dbReference>
<evidence type="ECO:0000256" key="3">
    <source>
        <dbReference type="ARBA" id="ARBA00022837"/>
    </source>
</evidence>
<feature type="domain" description="EF-hand" evidence="7">
    <location>
        <begin position="176"/>
        <end position="211"/>
    </location>
</feature>
<evidence type="ECO:0000256" key="2">
    <source>
        <dbReference type="ARBA" id="ARBA00022692"/>
    </source>
</evidence>
<dbReference type="GO" id="GO:0016020">
    <property type="term" value="C:membrane"/>
    <property type="evidence" value="ECO:0007669"/>
    <property type="project" value="UniProtKB-SubCell"/>
</dbReference>
<dbReference type="PANTHER" id="PTHR28128:SF1">
    <property type="entry name" value="GOLGI APPARATUS MEMBRANE PROTEIN TVP15"/>
    <property type="match status" value="1"/>
</dbReference>
<evidence type="ECO:0000256" key="4">
    <source>
        <dbReference type="ARBA" id="ARBA00022989"/>
    </source>
</evidence>
<evidence type="ECO:0000256" key="6">
    <source>
        <dbReference type="SAM" id="Phobius"/>
    </source>
</evidence>
<dbReference type="PROSITE" id="PS00018">
    <property type="entry name" value="EF_HAND_1"/>
    <property type="match status" value="1"/>
</dbReference>
<dbReference type="InterPro" id="IPR011992">
    <property type="entry name" value="EF-hand-dom_pair"/>
</dbReference>
<dbReference type="CDD" id="cd00051">
    <property type="entry name" value="EFh"/>
    <property type="match status" value="1"/>
</dbReference>
<evidence type="ECO:0000259" key="7">
    <source>
        <dbReference type="PROSITE" id="PS50222"/>
    </source>
</evidence>
<name>A0A1Z5JXJ5_FISSO</name>
<feature type="transmembrane region" description="Helical" evidence="6">
    <location>
        <begin position="144"/>
        <end position="163"/>
    </location>
</feature>
<dbReference type="GO" id="GO:0005509">
    <property type="term" value="F:calcium ion binding"/>
    <property type="evidence" value="ECO:0007669"/>
    <property type="project" value="InterPro"/>
</dbReference>
<keyword evidence="4 6" id="KW-1133">Transmembrane helix</keyword>
<dbReference type="EMBL" id="BDSP01000131">
    <property type="protein sequence ID" value="GAX18629.1"/>
    <property type="molecule type" value="Genomic_DNA"/>
</dbReference>
<dbReference type="PANTHER" id="PTHR28128">
    <property type="entry name" value="GOLGI APPARATUS MEMBRANE PROTEIN TVP15"/>
    <property type="match status" value="1"/>
</dbReference>
<dbReference type="InterPro" id="IPR018247">
    <property type="entry name" value="EF_Hand_1_Ca_BS"/>
</dbReference>
<reference evidence="8 9" key="1">
    <citation type="journal article" date="2015" name="Plant Cell">
        <title>Oil accumulation by the oleaginous diatom Fistulifera solaris as revealed by the genome and transcriptome.</title>
        <authorList>
            <person name="Tanaka T."/>
            <person name="Maeda Y."/>
            <person name="Veluchamy A."/>
            <person name="Tanaka M."/>
            <person name="Abida H."/>
            <person name="Marechal E."/>
            <person name="Bowler C."/>
            <person name="Muto M."/>
            <person name="Sunaga Y."/>
            <person name="Tanaka M."/>
            <person name="Yoshino T."/>
            <person name="Taniguchi T."/>
            <person name="Fukuda Y."/>
            <person name="Nemoto M."/>
            <person name="Matsumoto M."/>
            <person name="Wong P.S."/>
            <person name="Aburatani S."/>
            <person name="Fujibuchi W."/>
        </authorList>
    </citation>
    <scope>NUCLEOTIDE SEQUENCE [LARGE SCALE GENOMIC DNA]</scope>
    <source>
        <strain evidence="8 9">JPCC DA0580</strain>
    </source>
</reference>
<gene>
    <name evidence="8" type="ORF">FisN_10Hh163</name>
</gene>
<dbReference type="OrthoDB" id="6081786at2759"/>
<evidence type="ECO:0000256" key="1">
    <source>
        <dbReference type="ARBA" id="ARBA00004141"/>
    </source>
</evidence>